<dbReference type="AlphaFoldDB" id="A0A6M4WWM3"/>
<evidence type="ECO:0000313" key="2">
    <source>
        <dbReference type="Proteomes" id="UP000502665"/>
    </source>
</evidence>
<protein>
    <submittedName>
        <fullName evidence="1">Uncharacterized protein</fullName>
    </submittedName>
</protein>
<keyword evidence="2" id="KW-1185">Reference proteome</keyword>
<dbReference type="EMBL" id="CP049838">
    <property type="protein sequence ID" value="QJT04071.1"/>
    <property type="molecule type" value="Genomic_DNA"/>
</dbReference>
<reference evidence="1" key="1">
    <citation type="submission" date="2020-03" db="EMBL/GenBank/DDBJ databases">
        <title>Molecular networking-based the target discovery of potent antiproliferative macrolactams: 5/6/7/16 polycyclic ansamycins and glycosylated trienomycin from Streptomyces cacaoi subsp. asoensis.</title>
        <authorList>
            <person name="Liu L.-L."/>
        </authorList>
    </citation>
    <scope>NUCLEOTIDE SEQUENCE [LARGE SCALE GENOMIC DNA]</scope>
    <source>
        <strain evidence="1">H2S5</strain>
    </source>
</reference>
<organism evidence="1 2">
    <name type="scientific">Streptomyces asoensis</name>
    <dbReference type="NCBI Taxonomy" id="249586"/>
    <lineage>
        <taxon>Bacteria</taxon>
        <taxon>Bacillati</taxon>
        <taxon>Actinomycetota</taxon>
        <taxon>Actinomycetes</taxon>
        <taxon>Kitasatosporales</taxon>
        <taxon>Streptomycetaceae</taxon>
        <taxon>Streptomyces</taxon>
    </lineage>
</organism>
<dbReference type="Proteomes" id="UP000502665">
    <property type="component" value="Chromosome"/>
</dbReference>
<evidence type="ECO:0000313" key="1">
    <source>
        <dbReference type="EMBL" id="QJT04071.1"/>
    </source>
</evidence>
<sequence>MLTEEDARQLVLAEIDNVRGHVEYSLQILRVEAMSFGWIFYWGGSRG</sequence>
<gene>
    <name evidence="1" type="ORF">G9272_30465</name>
</gene>
<proteinExistence type="predicted"/>
<accession>A0A6M4WWM3</accession>
<dbReference type="RefSeq" id="WP_171399452.1">
    <property type="nucleotide sequence ID" value="NZ_CP049838.1"/>
</dbReference>
<name>A0A6M4WWM3_9ACTN</name>